<dbReference type="Pfam" id="PF09335">
    <property type="entry name" value="VTT_dom"/>
    <property type="match status" value="1"/>
</dbReference>
<evidence type="ECO:0000259" key="7">
    <source>
        <dbReference type="Pfam" id="PF09335"/>
    </source>
</evidence>
<keyword evidence="2 6" id="KW-1003">Cell membrane</keyword>
<feature type="transmembrane region" description="Helical" evidence="6">
    <location>
        <begin position="55"/>
        <end position="74"/>
    </location>
</feature>
<reference evidence="8 9" key="2">
    <citation type="submission" date="2009-02" db="EMBL/GenBank/DDBJ databases">
        <title>Draft genome sequence of Clostridium methylpentosum (DSM 5476).</title>
        <authorList>
            <person name="Sudarsanam P."/>
            <person name="Ley R."/>
            <person name="Guruge J."/>
            <person name="Turnbaugh P.J."/>
            <person name="Mahowald M."/>
            <person name="Liep D."/>
            <person name="Gordon J."/>
        </authorList>
    </citation>
    <scope>NUCLEOTIDE SEQUENCE [LARGE SCALE GENOMIC DNA]</scope>
    <source>
        <strain evidence="8 9">DSM 5476</strain>
    </source>
</reference>
<evidence type="ECO:0000313" key="8">
    <source>
        <dbReference type="EMBL" id="EEG30008.1"/>
    </source>
</evidence>
<keyword evidence="3 6" id="KW-0812">Transmembrane</keyword>
<comment type="similarity">
    <text evidence="6">Belongs to the TVP38/TMEM64 family.</text>
</comment>
<evidence type="ECO:0000313" key="9">
    <source>
        <dbReference type="Proteomes" id="UP000003340"/>
    </source>
</evidence>
<feature type="transmembrane region" description="Helical" evidence="6">
    <location>
        <begin position="12"/>
        <end position="35"/>
    </location>
</feature>
<dbReference type="eggNOG" id="COG0398">
    <property type="taxonomic scope" value="Bacteria"/>
</dbReference>
<evidence type="ECO:0000256" key="6">
    <source>
        <dbReference type="RuleBase" id="RU366058"/>
    </source>
</evidence>
<comment type="caution">
    <text evidence="8">The sequence shown here is derived from an EMBL/GenBank/DDBJ whole genome shotgun (WGS) entry which is preliminary data.</text>
</comment>
<feature type="transmembrane region" description="Helical" evidence="6">
    <location>
        <begin position="142"/>
        <end position="164"/>
    </location>
</feature>
<dbReference type="STRING" id="537013.CLOSTMETH_02328"/>
<dbReference type="GO" id="GO:0005886">
    <property type="term" value="C:plasma membrane"/>
    <property type="evidence" value="ECO:0007669"/>
    <property type="project" value="UniProtKB-SubCell"/>
</dbReference>
<reference evidence="8 9" key="1">
    <citation type="submission" date="2009-01" db="EMBL/GenBank/DDBJ databases">
        <authorList>
            <person name="Fulton L."/>
            <person name="Clifton S."/>
            <person name="Fulton B."/>
            <person name="Xu J."/>
            <person name="Minx P."/>
            <person name="Pepin K.H."/>
            <person name="Johnson M."/>
            <person name="Bhonagiri V."/>
            <person name="Nash W.E."/>
            <person name="Mardis E.R."/>
            <person name="Wilson R.K."/>
        </authorList>
    </citation>
    <scope>NUCLEOTIDE SEQUENCE [LARGE SCALE GENOMIC DNA]</scope>
    <source>
        <strain evidence="8 9">DSM 5476</strain>
    </source>
</reference>
<name>C0EEN9_9FIRM</name>
<sequence length="238" mass="26637">MKKKWDRKTIAKLTFLIVFLVVSVLLTVWAFPWAMKLQEPEFREQCKVYIQSVGVSGWFIMLGVQVLQVIFAIIPGEPVEVLSGLLFGTWSGLFLCLLGILIGTALIYCIVKWFGKPFVEMVVSKEKIEKLSFLNNNRRLELIVFILFFIPGTPKDLLTYIVPLTSIKPSVFFTIATLARIPSIVTSTFAGSSLYEGNLVASIAMFAVAGALGICGIIFNKKIMNFFNRHKPGSSKEK</sequence>
<feature type="transmembrane region" description="Helical" evidence="6">
    <location>
        <begin position="199"/>
        <end position="219"/>
    </location>
</feature>
<evidence type="ECO:0000256" key="1">
    <source>
        <dbReference type="ARBA" id="ARBA00004651"/>
    </source>
</evidence>
<feature type="domain" description="VTT" evidence="7">
    <location>
        <begin position="74"/>
        <end position="192"/>
    </location>
</feature>
<keyword evidence="9" id="KW-1185">Reference proteome</keyword>
<dbReference type="AlphaFoldDB" id="C0EEN9"/>
<evidence type="ECO:0000256" key="5">
    <source>
        <dbReference type="ARBA" id="ARBA00023136"/>
    </source>
</evidence>
<gene>
    <name evidence="8" type="ORF">CLOSTMETH_02328</name>
</gene>
<dbReference type="Proteomes" id="UP000003340">
    <property type="component" value="Unassembled WGS sequence"/>
</dbReference>
<keyword evidence="5 6" id="KW-0472">Membrane</keyword>
<evidence type="ECO:0000256" key="4">
    <source>
        <dbReference type="ARBA" id="ARBA00022989"/>
    </source>
</evidence>
<keyword evidence="4 6" id="KW-1133">Transmembrane helix</keyword>
<dbReference type="InterPro" id="IPR015414">
    <property type="entry name" value="TMEM64"/>
</dbReference>
<dbReference type="PANTHER" id="PTHR12677">
    <property type="entry name" value="GOLGI APPARATUS MEMBRANE PROTEIN TVP38-RELATED"/>
    <property type="match status" value="1"/>
</dbReference>
<organism evidence="8 9">
    <name type="scientific">[Clostridium] methylpentosum DSM 5476</name>
    <dbReference type="NCBI Taxonomy" id="537013"/>
    <lineage>
        <taxon>Bacteria</taxon>
        <taxon>Bacillati</taxon>
        <taxon>Bacillota</taxon>
        <taxon>Clostridia</taxon>
        <taxon>Eubacteriales</taxon>
        <taxon>Oscillospiraceae</taxon>
        <taxon>Oscillospiraceae incertae sedis</taxon>
    </lineage>
</organism>
<protein>
    <recommendedName>
        <fullName evidence="6">TVP38/TMEM64 family membrane protein</fullName>
    </recommendedName>
</protein>
<dbReference type="EMBL" id="ACEC01000077">
    <property type="protein sequence ID" value="EEG30008.1"/>
    <property type="molecule type" value="Genomic_DNA"/>
</dbReference>
<dbReference type="HOGENOM" id="CLU_038944_5_0_9"/>
<feature type="transmembrane region" description="Helical" evidence="6">
    <location>
        <begin position="86"/>
        <end position="114"/>
    </location>
</feature>
<evidence type="ECO:0000256" key="2">
    <source>
        <dbReference type="ARBA" id="ARBA00022475"/>
    </source>
</evidence>
<dbReference type="InterPro" id="IPR032816">
    <property type="entry name" value="VTT_dom"/>
</dbReference>
<evidence type="ECO:0000256" key="3">
    <source>
        <dbReference type="ARBA" id="ARBA00022692"/>
    </source>
</evidence>
<accession>C0EEN9</accession>
<dbReference type="PANTHER" id="PTHR12677:SF59">
    <property type="entry name" value="GOLGI APPARATUS MEMBRANE PROTEIN TVP38-RELATED"/>
    <property type="match status" value="1"/>
</dbReference>
<comment type="subcellular location">
    <subcellularLocation>
        <location evidence="1 6">Cell membrane</location>
        <topology evidence="1 6">Multi-pass membrane protein</topology>
    </subcellularLocation>
</comment>
<proteinExistence type="inferred from homology"/>